<dbReference type="Gene3D" id="1.10.510.10">
    <property type="entry name" value="Transferase(Phosphotransferase) domain 1"/>
    <property type="match status" value="1"/>
</dbReference>
<proteinExistence type="predicted"/>
<keyword evidence="1" id="KW-0418">Kinase</keyword>
<dbReference type="GeneID" id="85306862"/>
<dbReference type="EMBL" id="MU839002">
    <property type="protein sequence ID" value="KAK1769683.1"/>
    <property type="molecule type" value="Genomic_DNA"/>
</dbReference>
<organism evidence="1 2">
    <name type="scientific">Phialemonium atrogriseum</name>
    <dbReference type="NCBI Taxonomy" id="1093897"/>
    <lineage>
        <taxon>Eukaryota</taxon>
        <taxon>Fungi</taxon>
        <taxon>Dikarya</taxon>
        <taxon>Ascomycota</taxon>
        <taxon>Pezizomycotina</taxon>
        <taxon>Sordariomycetes</taxon>
        <taxon>Sordariomycetidae</taxon>
        <taxon>Cephalothecales</taxon>
        <taxon>Cephalothecaceae</taxon>
        <taxon>Phialemonium</taxon>
    </lineage>
</organism>
<protein>
    <submittedName>
        <fullName evidence="1">Serine/threonine-protein kinase SKY1</fullName>
    </submittedName>
</protein>
<accession>A0AAJ0C640</accession>
<dbReference type="RefSeq" id="XP_060285896.1">
    <property type="nucleotide sequence ID" value="XM_060423675.1"/>
</dbReference>
<dbReference type="SUPFAM" id="SSF56112">
    <property type="entry name" value="Protein kinase-like (PK-like)"/>
    <property type="match status" value="1"/>
</dbReference>
<comment type="caution">
    <text evidence="1">The sequence shown here is derived from an EMBL/GenBank/DDBJ whole genome shotgun (WGS) entry which is preliminary data.</text>
</comment>
<reference evidence="1" key="1">
    <citation type="submission" date="2023-06" db="EMBL/GenBank/DDBJ databases">
        <title>Genome-scale phylogeny and comparative genomics of the fungal order Sordariales.</title>
        <authorList>
            <consortium name="Lawrence Berkeley National Laboratory"/>
            <person name="Hensen N."/>
            <person name="Bonometti L."/>
            <person name="Westerberg I."/>
            <person name="Brannstrom I.O."/>
            <person name="Guillou S."/>
            <person name="Cros-Aarteil S."/>
            <person name="Calhoun S."/>
            <person name="Haridas S."/>
            <person name="Kuo A."/>
            <person name="Mondo S."/>
            <person name="Pangilinan J."/>
            <person name="Riley R."/>
            <person name="Labutti K."/>
            <person name="Andreopoulos B."/>
            <person name="Lipzen A."/>
            <person name="Chen C."/>
            <person name="Yanf M."/>
            <person name="Daum C."/>
            <person name="Ng V."/>
            <person name="Clum A."/>
            <person name="Steindorff A."/>
            <person name="Ohm R."/>
            <person name="Martin F."/>
            <person name="Silar P."/>
            <person name="Natvig D."/>
            <person name="Lalanne C."/>
            <person name="Gautier V."/>
            <person name="Ament-Velasquez S.L."/>
            <person name="Kruys A."/>
            <person name="Hutchinson M.I."/>
            <person name="Powell A.J."/>
            <person name="Barry K."/>
            <person name="Miller A.N."/>
            <person name="Grigoriev I.V."/>
            <person name="Debuchy R."/>
            <person name="Gladieux P."/>
            <person name="Thoren M.H."/>
            <person name="Johannesson H."/>
        </authorList>
    </citation>
    <scope>NUCLEOTIDE SEQUENCE</scope>
    <source>
        <strain evidence="1">8032-3</strain>
    </source>
</reference>
<keyword evidence="1" id="KW-0808">Transferase</keyword>
<dbReference type="AlphaFoldDB" id="A0AAJ0C640"/>
<evidence type="ECO:0000313" key="2">
    <source>
        <dbReference type="Proteomes" id="UP001244011"/>
    </source>
</evidence>
<evidence type="ECO:0000313" key="1">
    <source>
        <dbReference type="EMBL" id="KAK1769683.1"/>
    </source>
</evidence>
<gene>
    <name evidence="1" type="ORF">QBC33DRAFT_331603</name>
</gene>
<keyword evidence="2" id="KW-1185">Reference proteome</keyword>
<dbReference type="InterPro" id="IPR011009">
    <property type="entry name" value="Kinase-like_dom_sf"/>
</dbReference>
<sequence>MVTIENDAVLADFVNFHKRNPQPRHVRTKDSREIYLSQGNFGPLRGPRLLPRLADFDLAFPRRDGDLGHFLPSNLTGSVPRRYCLAAHGRLVLISGIWNLGLLMWNFLEDINLFDRPAGEDGEYDAHVHLAQMVSLLGDPPEELVKRERLFREHQLKRPVINPRGKECKNMNEFWGGPFFDDDNQILLRDLLGGGKKLADTVTELAGDEKEAFLDFASGMLQWLPEKMKTAKERMQHPFFDSFYKDCERDGRKCSITENSGYMQIFKLK</sequence>
<dbReference type="GO" id="GO:0016301">
    <property type="term" value="F:kinase activity"/>
    <property type="evidence" value="ECO:0007669"/>
    <property type="project" value="UniProtKB-KW"/>
</dbReference>
<dbReference type="Proteomes" id="UP001244011">
    <property type="component" value="Unassembled WGS sequence"/>
</dbReference>
<name>A0AAJ0C640_9PEZI</name>